<evidence type="ECO:0000313" key="1">
    <source>
        <dbReference type="EMBL" id="KAL0134123.1"/>
    </source>
</evidence>
<accession>A0AAW2H3G5</accession>
<dbReference type="EMBL" id="JADYXP020000001">
    <property type="protein sequence ID" value="KAL0134123.1"/>
    <property type="molecule type" value="Genomic_DNA"/>
</dbReference>
<comment type="caution">
    <text evidence="1">The sequence shown here is derived from an EMBL/GenBank/DDBJ whole genome shotgun (WGS) entry which is preliminary data.</text>
</comment>
<dbReference type="AlphaFoldDB" id="A0AAW2H3G5"/>
<gene>
    <name evidence="1" type="ORF">PUN28_001167</name>
</gene>
<proteinExistence type="predicted"/>
<organism evidence="1 2">
    <name type="scientific">Cardiocondyla obscurior</name>
    <dbReference type="NCBI Taxonomy" id="286306"/>
    <lineage>
        <taxon>Eukaryota</taxon>
        <taxon>Metazoa</taxon>
        <taxon>Ecdysozoa</taxon>
        <taxon>Arthropoda</taxon>
        <taxon>Hexapoda</taxon>
        <taxon>Insecta</taxon>
        <taxon>Pterygota</taxon>
        <taxon>Neoptera</taxon>
        <taxon>Endopterygota</taxon>
        <taxon>Hymenoptera</taxon>
        <taxon>Apocrita</taxon>
        <taxon>Aculeata</taxon>
        <taxon>Formicoidea</taxon>
        <taxon>Formicidae</taxon>
        <taxon>Myrmicinae</taxon>
        <taxon>Cardiocondyla</taxon>
    </lineage>
</organism>
<name>A0AAW2H3G5_9HYME</name>
<dbReference type="Proteomes" id="UP001430953">
    <property type="component" value="Unassembled WGS sequence"/>
</dbReference>
<reference evidence="1 2" key="1">
    <citation type="submission" date="2023-03" db="EMBL/GenBank/DDBJ databases">
        <title>High recombination rates correlate with genetic variation in Cardiocondyla obscurior ants.</title>
        <authorList>
            <person name="Errbii M."/>
        </authorList>
    </citation>
    <scope>NUCLEOTIDE SEQUENCE [LARGE SCALE GENOMIC DNA]</scope>
    <source>
        <strain evidence="1">Alpha-2009</strain>
        <tissue evidence="1">Whole body</tissue>
    </source>
</reference>
<protein>
    <submittedName>
        <fullName evidence="1">Uncharacterized protein</fullName>
    </submittedName>
</protein>
<keyword evidence="2" id="KW-1185">Reference proteome</keyword>
<sequence length="91" mass="10923">MLKNVLIICHASRKTAGEEYKEDERKKKNHVKRTSMKLKTRIIICRKCDKHFAKIKSISVIDFNNNHNLNLIFFYQNLYIFNVQFNFTQSI</sequence>
<evidence type="ECO:0000313" key="2">
    <source>
        <dbReference type="Proteomes" id="UP001430953"/>
    </source>
</evidence>